<evidence type="ECO:0000313" key="2">
    <source>
        <dbReference type="EMBL" id="KAF3063191.1"/>
    </source>
</evidence>
<dbReference type="Proteomes" id="UP000801864">
    <property type="component" value="Unassembled WGS sequence"/>
</dbReference>
<comment type="caution">
    <text evidence="2">The sequence shown here is derived from an EMBL/GenBank/DDBJ whole genome shotgun (WGS) entry which is preliminary data.</text>
</comment>
<dbReference type="PANTHER" id="PTHR14614">
    <property type="entry name" value="HEPATOCELLULAR CARCINOMA-ASSOCIATED ANTIGEN"/>
    <property type="match status" value="1"/>
</dbReference>
<evidence type="ECO:0000313" key="3">
    <source>
        <dbReference type="Proteomes" id="UP000801864"/>
    </source>
</evidence>
<reference evidence="2 3" key="1">
    <citation type="submission" date="2018-06" db="EMBL/GenBank/DDBJ databases">
        <title>Genome analysis of cellulolytic fungus Trichoderma lentiforme CFAM-422.</title>
        <authorList>
            <person name="Steindorff A.S."/>
            <person name="Formighieri E.F."/>
            <person name="Midorikawa G.E.O."/>
            <person name="Tamietti M.S."/>
            <person name="Ramos E.Z."/>
            <person name="Silva A.S."/>
            <person name="Bon E.P.S."/>
            <person name="Mendes T.D."/>
            <person name="Damaso M.C.T."/>
            <person name="Favaro L.C.L."/>
        </authorList>
    </citation>
    <scope>NUCLEOTIDE SEQUENCE [LARGE SCALE GENOMIC DNA]</scope>
    <source>
        <strain evidence="2 3">CFAM-422</strain>
    </source>
</reference>
<sequence>MATLAPEDFPQMWQRPSYEELFAILQSLELSPPVWNHRQKQSDIIAHQESLATQRKAEVTRYISSVIKSPLAWIDDYDKQEALWELASKRMSERCGRTAMGEVTRRWPFDGDGVACEPFELIIKEPALTGDSLGFKTWGSSYVLSRHLPRLAATSLFKLFDETLGQPPPTVLELGSGTGLLGVAAAALWQTHVILSDLPNIVPNLKDNTEKNKSLVESRGGSMSVGPLTWGGEEDEIDQELFGEPFQFKLVLAADPLYDDDHPALLSSAICQNLALGSESRAVVMVPMRDNITRTLLEAFKQAMLDLETPLFCEEESELAGEDDWGDDEEEGQGVLLWKPRDIPVVGIVSREPNKTNRAAMVGAAQYLDEEIDWVLSAVVGKKKQSYIQTNFKDKFGRSLNHNQIRYIKNKYGKDPRFNPLVNTRASRIATSPKPEDSGEQEGVDEQGNEIDLGSPREDGPSVSIKKRQDESKDGAVAMIRAKRKRGADDSGSGRPRFIKKIIGPQRPQLQRDRVLKTVEYETPPQQWNALDLQLSTSHINSTSTPPTSLGNGYHDTQYPHTEAYGSMRQQTLSQCHDISTSIGWTPSVSLTTWGTDSPVFTNVSHSMNPSDLTYATSTMEQLYHHPAEQTYTLPQTPTIQYQPQLVQPPSISSFSPLIPNIMPYPYHNYQEQQYHQPPQREEDVYLHLEAPQNPEFPNVDIPEVEDTLSGVPFQLTPNFQEMPIEPASSQGVAELPTLNLVAGDVHEHH</sequence>
<dbReference type="Gene3D" id="3.40.50.150">
    <property type="entry name" value="Vaccinia Virus protein VP39"/>
    <property type="match status" value="1"/>
</dbReference>
<protein>
    <submittedName>
        <fullName evidence="2">Protein-lysine N-methyltransferase EFM2</fullName>
    </submittedName>
</protein>
<name>A0A9P5CAM0_9HYPO</name>
<dbReference type="InterPro" id="IPR019410">
    <property type="entry name" value="Methyltransf_16"/>
</dbReference>
<dbReference type="GO" id="GO:0008757">
    <property type="term" value="F:S-adenosylmethionine-dependent methyltransferase activity"/>
    <property type="evidence" value="ECO:0007669"/>
    <property type="project" value="UniProtKB-ARBA"/>
</dbReference>
<accession>A0A9P5CAM0</accession>
<organism evidence="2 3">
    <name type="scientific">Trichoderma lentiforme</name>
    <dbReference type="NCBI Taxonomy" id="1567552"/>
    <lineage>
        <taxon>Eukaryota</taxon>
        <taxon>Fungi</taxon>
        <taxon>Dikarya</taxon>
        <taxon>Ascomycota</taxon>
        <taxon>Pezizomycotina</taxon>
        <taxon>Sordariomycetes</taxon>
        <taxon>Hypocreomycetidae</taxon>
        <taxon>Hypocreales</taxon>
        <taxon>Hypocreaceae</taxon>
        <taxon>Trichoderma</taxon>
    </lineage>
</organism>
<dbReference type="AlphaFoldDB" id="A0A9P5CAM0"/>
<dbReference type="EMBL" id="QLNT01000019">
    <property type="protein sequence ID" value="KAF3063191.1"/>
    <property type="molecule type" value="Genomic_DNA"/>
</dbReference>
<dbReference type="SUPFAM" id="SSF53335">
    <property type="entry name" value="S-adenosyl-L-methionine-dependent methyltransferases"/>
    <property type="match status" value="1"/>
</dbReference>
<keyword evidence="3" id="KW-1185">Reference proteome</keyword>
<feature type="compositionally biased region" description="Polar residues" evidence="1">
    <location>
        <begin position="421"/>
        <end position="430"/>
    </location>
</feature>
<gene>
    <name evidence="2" type="ORF">CFAM422_009882</name>
</gene>
<dbReference type="Pfam" id="PF10294">
    <property type="entry name" value="Methyltransf_16"/>
    <property type="match status" value="1"/>
</dbReference>
<feature type="region of interest" description="Disordered" evidence="1">
    <location>
        <begin position="416"/>
        <end position="476"/>
    </location>
</feature>
<feature type="compositionally biased region" description="Acidic residues" evidence="1">
    <location>
        <begin position="438"/>
        <end position="449"/>
    </location>
</feature>
<proteinExistence type="predicted"/>
<evidence type="ECO:0000256" key="1">
    <source>
        <dbReference type="SAM" id="MobiDB-lite"/>
    </source>
</evidence>
<dbReference type="GO" id="GO:0005829">
    <property type="term" value="C:cytosol"/>
    <property type="evidence" value="ECO:0007669"/>
    <property type="project" value="TreeGrafter"/>
</dbReference>
<dbReference type="InterPro" id="IPR029063">
    <property type="entry name" value="SAM-dependent_MTases_sf"/>
</dbReference>
<dbReference type="PANTHER" id="PTHR14614:SF156">
    <property type="entry name" value="PROTEIN-LYSINE N-METHYLTRANSFERASE EFM2"/>
    <property type="match status" value="1"/>
</dbReference>